<gene>
    <name evidence="1" type="ORF">EI291_18840</name>
</gene>
<evidence type="ECO:0000313" key="1">
    <source>
        <dbReference type="EMBL" id="RSK45169.1"/>
    </source>
</evidence>
<comment type="caution">
    <text evidence="1">The sequence shown here is derived from an EMBL/GenBank/DDBJ whole genome shotgun (WGS) entry which is preliminary data.</text>
</comment>
<dbReference type="Gene3D" id="2.60.40.740">
    <property type="match status" value="1"/>
</dbReference>
<reference evidence="1 2" key="1">
    <citation type="submission" date="2018-12" db="EMBL/GenBank/DDBJ databases">
        <authorList>
            <person name="Feng G."/>
            <person name="Zhu H."/>
        </authorList>
    </citation>
    <scope>NUCLEOTIDE SEQUENCE [LARGE SCALE GENOMIC DNA]</scope>
    <source>
        <strain evidence="1 2">KCTC 12533</strain>
    </source>
</reference>
<dbReference type="AlphaFoldDB" id="A0A428KFH4"/>
<sequence length="709" mass="77489">MAGERYFQLVFQFVFPGDGQLIWLTLAGQSRQFTARHGYTTVPGEYTVFTQAGTTNPLLSTAESLRGAIEQDLASRGLADKYTVASTLLAATTPEDADGDGYVDDPSVDSTGMYKGQITLTARYYDTTLDIGALQIGGFGGAGNDYPRFREVSRNPTLLPLLITPDVQLATCYGSATAAVQLTVSGGLAPLAVRWDDGVTTLTRSNLPAGTYRVTLTDANQASTYRDVVVGENPRIDVVVQKTEAGVTLVASGGTPPLAYLWDDGNRQAFRADLGEGTHACTITDALGCSADVVVEYSQLNCYLVRNPIPLRLDAGALYRQDPDLKPNLTFVCQVLVEEQYLSGQFTAVGAELEQPADRDGRTAFQVQELLAPYLRHHVPAAVGPVTERAESLFKRFFLKYAQVYGTPPVRAAALSAEQHYVLLGGLSFTEARARTWQNSYQQQVKPFLTWEPREKEVFVDQPEFLYYQALVATPSVRLVVELRFDDSTTQELNGGEVEGGVQRYEVFCFGCGYAQLRLERLPATQRARITGWRVWVADDDGFVVSEVRTYCLSQRQAPLRRYVLYANSLGGMNTFVAEGEAQLDAEVSGDQVELNLPLDYDPLAGDTAVLERELKPVLKLASGVHLGRVQQLGLQELLLTRRALLWNAGRWLAGYVKTKTVSVLDDGKSVPTLEIDFVLPAERQFTPYLPPVLAGQSAAPVGPDSGAV</sequence>
<dbReference type="RefSeq" id="WP_125423726.1">
    <property type="nucleotide sequence ID" value="NZ_RWIT01000015.1"/>
</dbReference>
<dbReference type="OrthoDB" id="1488462at2"/>
<evidence type="ECO:0000313" key="2">
    <source>
        <dbReference type="Proteomes" id="UP000273500"/>
    </source>
</evidence>
<accession>A0A428KFH4</accession>
<dbReference type="Proteomes" id="UP000273500">
    <property type="component" value="Unassembled WGS sequence"/>
</dbReference>
<organism evidence="1 2">
    <name type="scientific">Hymenobacter rigui</name>
    <dbReference type="NCBI Taxonomy" id="334424"/>
    <lineage>
        <taxon>Bacteria</taxon>
        <taxon>Pseudomonadati</taxon>
        <taxon>Bacteroidota</taxon>
        <taxon>Cytophagia</taxon>
        <taxon>Cytophagales</taxon>
        <taxon>Hymenobacteraceae</taxon>
        <taxon>Hymenobacter</taxon>
    </lineage>
</organism>
<dbReference type="EMBL" id="RWIT01000015">
    <property type="protein sequence ID" value="RSK45169.1"/>
    <property type="molecule type" value="Genomic_DNA"/>
</dbReference>
<name>A0A428KFH4_9BACT</name>
<proteinExistence type="predicted"/>
<protein>
    <recommendedName>
        <fullName evidence="3">Ig-like domain-containing protein</fullName>
    </recommendedName>
</protein>
<evidence type="ECO:0008006" key="3">
    <source>
        <dbReference type="Google" id="ProtNLM"/>
    </source>
</evidence>
<keyword evidence="2" id="KW-1185">Reference proteome</keyword>